<proteinExistence type="predicted"/>
<dbReference type="OrthoDB" id="8066980at2759"/>
<name>A0A8X7CRY8_9ARAC</name>
<feature type="compositionally biased region" description="Polar residues" evidence="1">
    <location>
        <begin position="87"/>
        <end position="100"/>
    </location>
</feature>
<dbReference type="EMBL" id="BMAV01023329">
    <property type="protein sequence ID" value="GFY78993.1"/>
    <property type="molecule type" value="Genomic_DNA"/>
</dbReference>
<sequence>MAPRTVDAAAVQKDTLGVDELLSKLVTLEDQLASLKLQRKVRSSRPHHHQRSRSRSKSRRRYNPQGRYCYCHFRFGKKCLPVGNQNEQTSVGQKNETSNLKELCPLPDEQPTTSCGRKIKKTSKI</sequence>
<feature type="region of interest" description="Disordered" evidence="1">
    <location>
        <begin position="37"/>
        <end position="61"/>
    </location>
</feature>
<comment type="caution">
    <text evidence="2">The sequence shown here is derived from an EMBL/GenBank/DDBJ whole genome shotgun (WGS) entry which is preliminary data.</text>
</comment>
<evidence type="ECO:0000256" key="1">
    <source>
        <dbReference type="SAM" id="MobiDB-lite"/>
    </source>
</evidence>
<feature type="region of interest" description="Disordered" evidence="1">
    <location>
        <begin position="87"/>
        <end position="125"/>
    </location>
</feature>
<accession>A0A8X7CRY8</accession>
<reference evidence="2" key="1">
    <citation type="submission" date="2020-08" db="EMBL/GenBank/DDBJ databases">
        <title>Multicomponent nature underlies the extraordinary mechanical properties of spider dragline silk.</title>
        <authorList>
            <person name="Kono N."/>
            <person name="Nakamura H."/>
            <person name="Mori M."/>
            <person name="Yoshida Y."/>
            <person name="Ohtoshi R."/>
            <person name="Malay A.D."/>
            <person name="Moran D.A.P."/>
            <person name="Tomita M."/>
            <person name="Numata K."/>
            <person name="Arakawa K."/>
        </authorList>
    </citation>
    <scope>NUCLEOTIDE SEQUENCE</scope>
</reference>
<evidence type="ECO:0000313" key="3">
    <source>
        <dbReference type="Proteomes" id="UP000886998"/>
    </source>
</evidence>
<gene>
    <name evidence="2" type="ORF">TNIN_457091</name>
</gene>
<dbReference type="AlphaFoldDB" id="A0A8X7CRY8"/>
<dbReference type="Proteomes" id="UP000886998">
    <property type="component" value="Unassembled WGS sequence"/>
</dbReference>
<evidence type="ECO:0000313" key="2">
    <source>
        <dbReference type="EMBL" id="GFY78993.1"/>
    </source>
</evidence>
<protein>
    <submittedName>
        <fullName evidence="2">Uncharacterized protein</fullName>
    </submittedName>
</protein>
<organism evidence="2 3">
    <name type="scientific">Trichonephila inaurata madagascariensis</name>
    <dbReference type="NCBI Taxonomy" id="2747483"/>
    <lineage>
        <taxon>Eukaryota</taxon>
        <taxon>Metazoa</taxon>
        <taxon>Ecdysozoa</taxon>
        <taxon>Arthropoda</taxon>
        <taxon>Chelicerata</taxon>
        <taxon>Arachnida</taxon>
        <taxon>Araneae</taxon>
        <taxon>Araneomorphae</taxon>
        <taxon>Entelegynae</taxon>
        <taxon>Araneoidea</taxon>
        <taxon>Nephilidae</taxon>
        <taxon>Trichonephila</taxon>
        <taxon>Trichonephila inaurata</taxon>
    </lineage>
</organism>
<keyword evidence="3" id="KW-1185">Reference proteome</keyword>